<protein>
    <recommendedName>
        <fullName evidence="2">Methylated-DNA-[protein]-cysteine S-methyltransferase DNA binding domain-containing protein</fullName>
    </recommendedName>
</protein>
<keyword evidence="4" id="KW-1185">Reference proteome</keyword>
<name>A0A8J3AD82_9ACTN</name>
<evidence type="ECO:0000313" key="3">
    <source>
        <dbReference type="EMBL" id="GGI09591.1"/>
    </source>
</evidence>
<evidence type="ECO:0000313" key="4">
    <source>
        <dbReference type="Proteomes" id="UP000650511"/>
    </source>
</evidence>
<organism evidence="3 4">
    <name type="scientific">Egicoccus halophilus</name>
    <dbReference type="NCBI Taxonomy" id="1670830"/>
    <lineage>
        <taxon>Bacteria</taxon>
        <taxon>Bacillati</taxon>
        <taxon>Actinomycetota</taxon>
        <taxon>Nitriliruptoria</taxon>
        <taxon>Egicoccales</taxon>
        <taxon>Egicoccaceae</taxon>
        <taxon>Egicoccus</taxon>
    </lineage>
</organism>
<dbReference type="AlphaFoldDB" id="A0A8J3AD82"/>
<reference evidence="3" key="2">
    <citation type="submission" date="2020-09" db="EMBL/GenBank/DDBJ databases">
        <authorList>
            <person name="Sun Q."/>
            <person name="Zhou Y."/>
        </authorList>
    </citation>
    <scope>NUCLEOTIDE SEQUENCE</scope>
    <source>
        <strain evidence="3">CGMCC 1.14988</strain>
    </source>
</reference>
<dbReference type="InterPro" id="IPR052520">
    <property type="entry name" value="ATL_DNA_repair"/>
</dbReference>
<dbReference type="PANTHER" id="PTHR42942">
    <property type="entry name" value="6-O-METHYLGUANINE DNA METHYLTRANSFERASE"/>
    <property type="match status" value="1"/>
</dbReference>
<evidence type="ECO:0000259" key="2">
    <source>
        <dbReference type="Pfam" id="PF01035"/>
    </source>
</evidence>
<dbReference type="OrthoDB" id="9132167at2"/>
<dbReference type="InterPro" id="IPR036217">
    <property type="entry name" value="MethylDNA_cys_MeTrfase_DNAb"/>
</dbReference>
<dbReference type="EMBL" id="BMHA01000016">
    <property type="protein sequence ID" value="GGI09591.1"/>
    <property type="molecule type" value="Genomic_DNA"/>
</dbReference>
<dbReference type="Gene3D" id="1.10.10.10">
    <property type="entry name" value="Winged helix-like DNA-binding domain superfamily/Winged helix DNA-binding domain"/>
    <property type="match status" value="1"/>
</dbReference>
<dbReference type="CDD" id="cd06445">
    <property type="entry name" value="ATase"/>
    <property type="match status" value="1"/>
</dbReference>
<proteinExistence type="predicted"/>
<dbReference type="PANTHER" id="PTHR42942:SF1">
    <property type="entry name" value="ALKYLTRANSFERASE-LIKE PROTEIN 1"/>
    <property type="match status" value="1"/>
</dbReference>
<dbReference type="SUPFAM" id="SSF46767">
    <property type="entry name" value="Methylated DNA-protein cysteine methyltransferase, C-terminal domain"/>
    <property type="match status" value="1"/>
</dbReference>
<dbReference type="InterPro" id="IPR036388">
    <property type="entry name" value="WH-like_DNA-bd_sf"/>
</dbReference>
<feature type="domain" description="Methylated-DNA-[protein]-cysteine S-methyltransferase DNA binding" evidence="2">
    <location>
        <begin position="7"/>
        <end position="79"/>
    </location>
</feature>
<accession>A0A8J3AD82</accession>
<dbReference type="Proteomes" id="UP000650511">
    <property type="component" value="Unassembled WGS sequence"/>
</dbReference>
<dbReference type="Pfam" id="PF01035">
    <property type="entry name" value="DNA_binding_1"/>
    <property type="match status" value="1"/>
</dbReference>
<reference evidence="3" key="1">
    <citation type="journal article" date="2014" name="Int. J. Syst. Evol. Microbiol.">
        <title>Complete genome sequence of Corynebacterium casei LMG S-19264T (=DSM 44701T), isolated from a smear-ripened cheese.</title>
        <authorList>
            <consortium name="US DOE Joint Genome Institute (JGI-PGF)"/>
            <person name="Walter F."/>
            <person name="Albersmeier A."/>
            <person name="Kalinowski J."/>
            <person name="Ruckert C."/>
        </authorList>
    </citation>
    <scope>NUCLEOTIDE SEQUENCE</scope>
    <source>
        <strain evidence="3">CGMCC 1.14988</strain>
    </source>
</reference>
<dbReference type="InterPro" id="IPR014048">
    <property type="entry name" value="MethylDNA_cys_MeTrfase_DNA-bd"/>
</dbReference>
<dbReference type="GO" id="GO:0003824">
    <property type="term" value="F:catalytic activity"/>
    <property type="evidence" value="ECO:0007669"/>
    <property type="project" value="InterPro"/>
</dbReference>
<comment type="caution">
    <text evidence="3">The sequence shown here is derived from an EMBL/GenBank/DDBJ whole genome shotgun (WGS) entry which is preliminary data.</text>
</comment>
<dbReference type="RefSeq" id="WP_130649268.1">
    <property type="nucleotide sequence ID" value="NZ_BMHA01000016.1"/>
</dbReference>
<sequence length="101" mass="10666">MAAGTSFGEAIETVVARLPVGTVATYGEVAAEAGRPGAARAVGRVLRTTSRPLPWWRVVTSAGRLVPGLEVEHARRLTAEGVVVVGDHVAGLRTRRVARER</sequence>
<gene>
    <name evidence="3" type="ORF">GCM10011354_34840</name>
</gene>
<keyword evidence="1" id="KW-0227">DNA damage</keyword>
<dbReference type="GO" id="GO:0006281">
    <property type="term" value="P:DNA repair"/>
    <property type="evidence" value="ECO:0007669"/>
    <property type="project" value="InterPro"/>
</dbReference>
<evidence type="ECO:0000256" key="1">
    <source>
        <dbReference type="ARBA" id="ARBA00022763"/>
    </source>
</evidence>